<evidence type="ECO:0000256" key="2">
    <source>
        <dbReference type="ARBA" id="ARBA00010790"/>
    </source>
</evidence>
<dbReference type="STRING" id="443610.VE25_19555"/>
<evidence type="ECO:0000259" key="7">
    <source>
        <dbReference type="Pfam" id="PF05199"/>
    </source>
</evidence>
<keyword evidence="3" id="KW-0285">Flavoprotein</keyword>
<dbReference type="InterPro" id="IPR007867">
    <property type="entry name" value="GMC_OxRtase_C"/>
</dbReference>
<dbReference type="AlphaFoldDB" id="A0A0F5FE45"/>
<evidence type="ECO:0000256" key="3">
    <source>
        <dbReference type="ARBA" id="ARBA00022630"/>
    </source>
</evidence>
<dbReference type="RefSeq" id="WP_046110353.1">
    <property type="nucleotide sequence ID" value="NZ_JZEX01000179.1"/>
</dbReference>
<dbReference type="GO" id="GO:0016614">
    <property type="term" value="F:oxidoreductase activity, acting on CH-OH group of donors"/>
    <property type="evidence" value="ECO:0007669"/>
    <property type="project" value="InterPro"/>
</dbReference>
<evidence type="ECO:0000256" key="4">
    <source>
        <dbReference type="ARBA" id="ARBA00022827"/>
    </source>
</evidence>
<proteinExistence type="inferred from homology"/>
<dbReference type="Pfam" id="PF01266">
    <property type="entry name" value="DAO"/>
    <property type="match status" value="1"/>
</dbReference>
<feature type="domain" description="Glucose-methanol-choline oxidoreductase C-terminal" evidence="7">
    <location>
        <begin position="394"/>
        <end position="517"/>
    </location>
</feature>
<dbReference type="InterPro" id="IPR036188">
    <property type="entry name" value="FAD/NAD-bd_sf"/>
</dbReference>
<dbReference type="PANTHER" id="PTHR42784:SF1">
    <property type="entry name" value="PYRANOSE 2-OXIDASE"/>
    <property type="match status" value="1"/>
</dbReference>
<dbReference type="Pfam" id="PF05199">
    <property type="entry name" value="GMC_oxred_C"/>
    <property type="match status" value="1"/>
</dbReference>
<feature type="domain" description="FAD dependent oxidoreductase" evidence="6">
    <location>
        <begin position="18"/>
        <end position="227"/>
    </location>
</feature>
<evidence type="ECO:0000313" key="8">
    <source>
        <dbReference type="EMBL" id="KKB07048.1"/>
    </source>
</evidence>
<sequence length="532" mass="57896">MLADLETLEDNTTLRAPVCIVGAGAAGITMALEFARAGVEAILLEGGGLEFTDESQAIYEGEVTGQGHTDIAFSRLRQFGGTTGHWTGLCAPLAPIDFEKREGVPHSGWPITRADLDPFYERAQPYLQLGPYAYAPADWDGLLTGAPWALDSAVVEPAVYQSSPPTRFAETYLQAITDAPTIRCLYHANLKNLELSDGGAVTRAQVVGYSGKTVFIEAERFVLACGGIENARLLLNFDSQRAGGIGNENDLVGRYFMDHMNCTLSELAPADRQGDIAYYLTHQTDTVPVHIGLKLTEDLMRREGLLDNTVFLDPVWESESHNDDFRDHAWLAFSAIARAFSRGQVPDQFWARTCTIAEAPGAVVTGVYRNIRRRFEPAGTVTTIRFRQDAEQAPNPDSRVTLNGELDPLGMRRATLDWQLTKADLLSLRRTHELIGQAVGAAGIGRVRLGIDIPPLFDAIYTGYHHIGTTRMHDDPRQGVVDADCRVHSVQNLYMAGSSVFTTGGTANPTLTIVALAIRLADHLAGEISGAA</sequence>
<comment type="caution">
    <text evidence="8">The sequence shown here is derived from an EMBL/GenBank/DDBJ whole genome shotgun (WGS) entry which is preliminary data.</text>
</comment>
<evidence type="ECO:0000259" key="6">
    <source>
        <dbReference type="Pfam" id="PF01266"/>
    </source>
</evidence>
<dbReference type="OrthoDB" id="9798604at2"/>
<evidence type="ECO:0000313" key="9">
    <source>
        <dbReference type="Proteomes" id="UP000033632"/>
    </source>
</evidence>
<protein>
    <submittedName>
        <fullName evidence="8">Uncharacterized protein</fullName>
    </submittedName>
</protein>
<dbReference type="PANTHER" id="PTHR42784">
    <property type="entry name" value="PYRANOSE 2-OXIDASE"/>
    <property type="match status" value="1"/>
</dbReference>
<dbReference type="InterPro" id="IPR006076">
    <property type="entry name" value="FAD-dep_OxRdtase"/>
</dbReference>
<dbReference type="EMBL" id="JZEX01000179">
    <property type="protein sequence ID" value="KKB07048.1"/>
    <property type="molecule type" value="Genomic_DNA"/>
</dbReference>
<dbReference type="Gene3D" id="3.50.50.60">
    <property type="entry name" value="FAD/NAD(P)-binding domain"/>
    <property type="match status" value="2"/>
</dbReference>
<gene>
    <name evidence="8" type="ORF">VE25_19555</name>
</gene>
<keyword evidence="5" id="KW-0560">Oxidoreductase</keyword>
<organism evidence="8 9">
    <name type="scientific">Devosia geojensis</name>
    <dbReference type="NCBI Taxonomy" id="443610"/>
    <lineage>
        <taxon>Bacteria</taxon>
        <taxon>Pseudomonadati</taxon>
        <taxon>Pseudomonadota</taxon>
        <taxon>Alphaproteobacteria</taxon>
        <taxon>Hyphomicrobiales</taxon>
        <taxon>Devosiaceae</taxon>
        <taxon>Devosia</taxon>
    </lineage>
</organism>
<dbReference type="Proteomes" id="UP000033632">
    <property type="component" value="Unassembled WGS sequence"/>
</dbReference>
<comment type="cofactor">
    <cofactor evidence="1">
        <name>FAD</name>
        <dbReference type="ChEBI" id="CHEBI:57692"/>
    </cofactor>
</comment>
<dbReference type="InterPro" id="IPR051473">
    <property type="entry name" value="P2Ox-like"/>
</dbReference>
<keyword evidence="9" id="KW-1185">Reference proteome</keyword>
<evidence type="ECO:0000256" key="1">
    <source>
        <dbReference type="ARBA" id="ARBA00001974"/>
    </source>
</evidence>
<name>A0A0F5FE45_9HYPH</name>
<dbReference type="SUPFAM" id="SSF51905">
    <property type="entry name" value="FAD/NAD(P)-binding domain"/>
    <property type="match status" value="1"/>
</dbReference>
<evidence type="ECO:0000256" key="5">
    <source>
        <dbReference type="ARBA" id="ARBA00023002"/>
    </source>
</evidence>
<keyword evidence="4" id="KW-0274">FAD</keyword>
<accession>A0A0F5FE45</accession>
<reference evidence="8 9" key="1">
    <citation type="submission" date="2015-03" db="EMBL/GenBank/DDBJ databases">
        <authorList>
            <person name="Hassan Y.I."/>
            <person name="Lepp D."/>
            <person name="Li X.-Z."/>
            <person name="Zhou T."/>
        </authorList>
    </citation>
    <scope>NUCLEOTIDE SEQUENCE [LARGE SCALE GENOMIC DNA]</scope>
    <source>
        <strain evidence="8 9">BD-c194</strain>
    </source>
</reference>
<dbReference type="PATRIC" id="fig|443610.3.peg.2229"/>
<comment type="similarity">
    <text evidence="2">Belongs to the GMC oxidoreductase family.</text>
</comment>